<dbReference type="Proteomes" id="UP000805193">
    <property type="component" value="Unassembled WGS sequence"/>
</dbReference>
<proteinExistence type="predicted"/>
<dbReference type="EMBL" id="JABSTQ010010044">
    <property type="protein sequence ID" value="KAG0423878.1"/>
    <property type="molecule type" value="Genomic_DNA"/>
</dbReference>
<reference evidence="1 2" key="1">
    <citation type="journal article" date="2020" name="Cell">
        <title>Large-Scale Comparative Analyses of Tick Genomes Elucidate Their Genetic Diversity and Vector Capacities.</title>
        <authorList>
            <consortium name="Tick Genome and Microbiome Consortium (TIGMIC)"/>
            <person name="Jia N."/>
            <person name="Wang J."/>
            <person name="Shi W."/>
            <person name="Du L."/>
            <person name="Sun Y."/>
            <person name="Zhan W."/>
            <person name="Jiang J.F."/>
            <person name="Wang Q."/>
            <person name="Zhang B."/>
            <person name="Ji P."/>
            <person name="Bell-Sakyi L."/>
            <person name="Cui X.M."/>
            <person name="Yuan T.T."/>
            <person name="Jiang B.G."/>
            <person name="Yang W.F."/>
            <person name="Lam T.T."/>
            <person name="Chang Q.C."/>
            <person name="Ding S.J."/>
            <person name="Wang X.J."/>
            <person name="Zhu J.G."/>
            <person name="Ruan X.D."/>
            <person name="Zhao L."/>
            <person name="Wei J.T."/>
            <person name="Ye R.Z."/>
            <person name="Que T.C."/>
            <person name="Du C.H."/>
            <person name="Zhou Y.H."/>
            <person name="Cheng J.X."/>
            <person name="Dai P.F."/>
            <person name="Guo W.B."/>
            <person name="Han X.H."/>
            <person name="Huang E.J."/>
            <person name="Li L.F."/>
            <person name="Wei W."/>
            <person name="Gao Y.C."/>
            <person name="Liu J.Z."/>
            <person name="Shao H.Z."/>
            <person name="Wang X."/>
            <person name="Wang C.C."/>
            <person name="Yang T.C."/>
            <person name="Huo Q.B."/>
            <person name="Li W."/>
            <person name="Chen H.Y."/>
            <person name="Chen S.E."/>
            <person name="Zhou L.G."/>
            <person name="Ni X.B."/>
            <person name="Tian J.H."/>
            <person name="Sheng Y."/>
            <person name="Liu T."/>
            <person name="Pan Y.S."/>
            <person name="Xia L.Y."/>
            <person name="Li J."/>
            <person name="Zhao F."/>
            <person name="Cao W.C."/>
        </authorList>
    </citation>
    <scope>NUCLEOTIDE SEQUENCE [LARGE SCALE GENOMIC DNA]</scope>
    <source>
        <strain evidence="1">Iper-2018</strain>
    </source>
</reference>
<evidence type="ECO:0000313" key="1">
    <source>
        <dbReference type="EMBL" id="KAG0423878.1"/>
    </source>
</evidence>
<protein>
    <submittedName>
        <fullName evidence="1">Uncharacterized protein</fullName>
    </submittedName>
</protein>
<name>A0AC60PTK8_IXOPE</name>
<keyword evidence="2" id="KW-1185">Reference proteome</keyword>
<gene>
    <name evidence="1" type="ORF">HPB47_000369</name>
</gene>
<accession>A0AC60PTK8</accession>
<sequence>MRAISGLPRFAKIEDLHIHSKLNTLKERADALKDAQLNRLKTTEAGRAILRHIGYATDHLPTLPNRSLEDTTMQLTTFAPLARNMGKDQEKRRFQRVMDHIDFVREYSRDFTNLYVYTDAALRGDGQGAIGWFMLNSQMTCSQVHKDEGRVLRIGWVPGHSGIYGNEEADNAARTVLEAAPARPEQEQQEQSQEGENDVLPFDSDEFLSLGRTRRRKTLTDLVPQDPDGELPAEYSRSDRVILRRIRTNTAITPALQAKLDRARRVRHPDDPGPAIDANQIAALADKNDQEPIKKQKA</sequence>
<evidence type="ECO:0000313" key="2">
    <source>
        <dbReference type="Proteomes" id="UP000805193"/>
    </source>
</evidence>
<organism evidence="1 2">
    <name type="scientific">Ixodes persulcatus</name>
    <name type="common">Taiga tick</name>
    <dbReference type="NCBI Taxonomy" id="34615"/>
    <lineage>
        <taxon>Eukaryota</taxon>
        <taxon>Metazoa</taxon>
        <taxon>Ecdysozoa</taxon>
        <taxon>Arthropoda</taxon>
        <taxon>Chelicerata</taxon>
        <taxon>Arachnida</taxon>
        <taxon>Acari</taxon>
        <taxon>Parasitiformes</taxon>
        <taxon>Ixodida</taxon>
        <taxon>Ixodoidea</taxon>
        <taxon>Ixodidae</taxon>
        <taxon>Ixodinae</taxon>
        <taxon>Ixodes</taxon>
    </lineage>
</organism>
<comment type="caution">
    <text evidence="1">The sequence shown here is derived from an EMBL/GenBank/DDBJ whole genome shotgun (WGS) entry which is preliminary data.</text>
</comment>